<feature type="transmembrane region" description="Helical" evidence="2">
    <location>
        <begin position="313"/>
        <end position="340"/>
    </location>
</feature>
<keyword evidence="2" id="KW-1133">Transmembrane helix</keyword>
<comment type="caution">
    <text evidence="3">The sequence shown here is derived from an EMBL/GenBank/DDBJ whole genome shotgun (WGS) entry which is preliminary data.</text>
</comment>
<name>A0A9P4IB39_9PEZI</name>
<gene>
    <name evidence="3" type="ORF">NA57DRAFT_66007</name>
</gene>
<feature type="region of interest" description="Disordered" evidence="1">
    <location>
        <begin position="368"/>
        <end position="401"/>
    </location>
</feature>
<evidence type="ECO:0000313" key="4">
    <source>
        <dbReference type="Proteomes" id="UP000799772"/>
    </source>
</evidence>
<dbReference type="PANTHER" id="PTHR42069">
    <property type="entry name" value="HYPHAL ANASTAMOSIS-8 PROTEIN"/>
    <property type="match status" value="1"/>
</dbReference>
<feature type="compositionally biased region" description="Polar residues" evidence="1">
    <location>
        <begin position="1"/>
        <end position="12"/>
    </location>
</feature>
<feature type="region of interest" description="Disordered" evidence="1">
    <location>
        <begin position="430"/>
        <end position="518"/>
    </location>
</feature>
<evidence type="ECO:0000256" key="1">
    <source>
        <dbReference type="SAM" id="MobiDB-lite"/>
    </source>
</evidence>
<dbReference type="Proteomes" id="UP000799772">
    <property type="component" value="Unassembled WGS sequence"/>
</dbReference>
<protein>
    <submittedName>
        <fullName evidence="3">Uncharacterized protein</fullName>
    </submittedName>
</protein>
<feature type="compositionally biased region" description="Basic and acidic residues" evidence="1">
    <location>
        <begin position="134"/>
        <end position="151"/>
    </location>
</feature>
<dbReference type="EMBL" id="ML978126">
    <property type="protein sequence ID" value="KAF2098616.1"/>
    <property type="molecule type" value="Genomic_DNA"/>
</dbReference>
<organism evidence="3 4">
    <name type="scientific">Rhizodiscina lignyota</name>
    <dbReference type="NCBI Taxonomy" id="1504668"/>
    <lineage>
        <taxon>Eukaryota</taxon>
        <taxon>Fungi</taxon>
        <taxon>Dikarya</taxon>
        <taxon>Ascomycota</taxon>
        <taxon>Pezizomycotina</taxon>
        <taxon>Dothideomycetes</taxon>
        <taxon>Pleosporomycetidae</taxon>
        <taxon>Aulographales</taxon>
        <taxon>Rhizodiscinaceae</taxon>
        <taxon>Rhizodiscina</taxon>
    </lineage>
</organism>
<dbReference type="PANTHER" id="PTHR42069:SF1">
    <property type="entry name" value="MARVEL DOMAIN-CONTAINING PROTEIN"/>
    <property type="match status" value="1"/>
</dbReference>
<keyword evidence="4" id="KW-1185">Reference proteome</keyword>
<evidence type="ECO:0000256" key="2">
    <source>
        <dbReference type="SAM" id="Phobius"/>
    </source>
</evidence>
<dbReference type="AlphaFoldDB" id="A0A9P4IB39"/>
<keyword evidence="2" id="KW-0472">Membrane</keyword>
<feature type="compositionally biased region" description="Low complexity" evidence="1">
    <location>
        <begin position="13"/>
        <end position="34"/>
    </location>
</feature>
<keyword evidence="2" id="KW-0812">Transmembrane</keyword>
<feature type="transmembrane region" description="Helical" evidence="2">
    <location>
        <begin position="166"/>
        <end position="191"/>
    </location>
</feature>
<dbReference type="OrthoDB" id="5420724at2759"/>
<accession>A0A9P4IB39</accession>
<proteinExistence type="predicted"/>
<feature type="region of interest" description="Disordered" evidence="1">
    <location>
        <begin position="1"/>
        <end position="151"/>
    </location>
</feature>
<reference evidence="3" key="1">
    <citation type="journal article" date="2020" name="Stud. Mycol.">
        <title>101 Dothideomycetes genomes: a test case for predicting lifestyles and emergence of pathogens.</title>
        <authorList>
            <person name="Haridas S."/>
            <person name="Albert R."/>
            <person name="Binder M."/>
            <person name="Bloem J."/>
            <person name="Labutti K."/>
            <person name="Salamov A."/>
            <person name="Andreopoulos B."/>
            <person name="Baker S."/>
            <person name="Barry K."/>
            <person name="Bills G."/>
            <person name="Bluhm B."/>
            <person name="Cannon C."/>
            <person name="Castanera R."/>
            <person name="Culley D."/>
            <person name="Daum C."/>
            <person name="Ezra D."/>
            <person name="Gonzalez J."/>
            <person name="Henrissat B."/>
            <person name="Kuo A."/>
            <person name="Liang C."/>
            <person name="Lipzen A."/>
            <person name="Lutzoni F."/>
            <person name="Magnuson J."/>
            <person name="Mondo S."/>
            <person name="Nolan M."/>
            <person name="Ohm R."/>
            <person name="Pangilinan J."/>
            <person name="Park H.-J."/>
            <person name="Ramirez L."/>
            <person name="Alfaro M."/>
            <person name="Sun H."/>
            <person name="Tritt A."/>
            <person name="Yoshinaga Y."/>
            <person name="Zwiers L.-H."/>
            <person name="Turgeon B."/>
            <person name="Goodwin S."/>
            <person name="Spatafora J."/>
            <person name="Crous P."/>
            <person name="Grigoriev I."/>
        </authorList>
    </citation>
    <scope>NUCLEOTIDE SEQUENCE</scope>
    <source>
        <strain evidence="3">CBS 133067</strain>
    </source>
</reference>
<sequence length="518" mass="57034">MAANDQSIPTVQLSRPSRSSTASSLPSLRSPRAPRFAEATAVNSPIEPSKAGRNPFADPPTNHFMAQPQPSDVGFGYLSANHASSSQQGVEMEDTDTSYPPATPASPLRSPLKSALKSPGAPPRKIENPLSPTFREETVLEKEEEKTDKEQRRDLKAKFRVRVAKMFLRGVNFSCSLIVLSMLSATFSIFNATKSLPSRNGLPAWAPQGPVWPQVTLISIASVSLAMSIFIFIAYFRGGHKRAEKAAVYYTTFAIAFFIFSIVMWGVGAAILNQSKQNNNGNDIWGWSCKDNTRKQLFQDDVSYALVCRLQNWSLVCAIIEIVVEVFTIIIYGIVFYRFYSKRKLRKSMANRDRARSDLYLAQLRSQSAPNTPRYGPLSPREGGWQAPQGHSEYKDPYGAAEEGESQGIQYAVASPKTFAAPKPFALQAPPIRVQNATPRQEQEGWESVPMRADSVSPPLPQETQREHMGAAPGEQQYEAVPIPGSYASPISPSFPPATMQSGPHPGFDFGLNNGQQR</sequence>
<feature type="transmembrane region" description="Helical" evidence="2">
    <location>
        <begin position="211"/>
        <end position="236"/>
    </location>
</feature>
<feature type="transmembrane region" description="Helical" evidence="2">
    <location>
        <begin position="248"/>
        <end position="272"/>
    </location>
</feature>
<evidence type="ECO:0000313" key="3">
    <source>
        <dbReference type="EMBL" id="KAF2098616.1"/>
    </source>
</evidence>